<dbReference type="AlphaFoldDB" id="A0AAV5KZK6"/>
<evidence type="ECO:0000256" key="1">
    <source>
        <dbReference type="SAM" id="MobiDB-lite"/>
    </source>
</evidence>
<dbReference type="EMBL" id="BPVZ01000085">
    <property type="protein sequence ID" value="GKV30042.1"/>
    <property type="molecule type" value="Genomic_DNA"/>
</dbReference>
<feature type="compositionally biased region" description="Acidic residues" evidence="1">
    <location>
        <begin position="24"/>
        <end position="43"/>
    </location>
</feature>
<feature type="region of interest" description="Disordered" evidence="1">
    <location>
        <begin position="126"/>
        <end position="190"/>
    </location>
</feature>
<name>A0AAV5KZK6_9ROSI</name>
<reference evidence="2 3" key="1">
    <citation type="journal article" date="2021" name="Commun. Biol.">
        <title>The genome of Shorea leprosula (Dipterocarpaceae) highlights the ecological relevance of drought in aseasonal tropical rainforests.</title>
        <authorList>
            <person name="Ng K.K.S."/>
            <person name="Kobayashi M.J."/>
            <person name="Fawcett J.A."/>
            <person name="Hatakeyama M."/>
            <person name="Paape T."/>
            <person name="Ng C.H."/>
            <person name="Ang C.C."/>
            <person name="Tnah L.H."/>
            <person name="Lee C.T."/>
            <person name="Nishiyama T."/>
            <person name="Sese J."/>
            <person name="O'Brien M.J."/>
            <person name="Copetti D."/>
            <person name="Mohd Noor M.I."/>
            <person name="Ong R.C."/>
            <person name="Putra M."/>
            <person name="Sireger I.Z."/>
            <person name="Indrioko S."/>
            <person name="Kosugi Y."/>
            <person name="Izuno A."/>
            <person name="Isagi Y."/>
            <person name="Lee S.L."/>
            <person name="Shimizu K.K."/>
        </authorList>
    </citation>
    <scope>NUCLEOTIDE SEQUENCE [LARGE SCALE GENOMIC DNA]</scope>
    <source>
        <strain evidence="2">214</strain>
    </source>
</reference>
<evidence type="ECO:0000313" key="2">
    <source>
        <dbReference type="EMBL" id="GKV30042.1"/>
    </source>
</evidence>
<evidence type="ECO:0000313" key="3">
    <source>
        <dbReference type="Proteomes" id="UP001054252"/>
    </source>
</evidence>
<organism evidence="2 3">
    <name type="scientific">Rubroshorea leprosula</name>
    <dbReference type="NCBI Taxonomy" id="152421"/>
    <lineage>
        <taxon>Eukaryota</taxon>
        <taxon>Viridiplantae</taxon>
        <taxon>Streptophyta</taxon>
        <taxon>Embryophyta</taxon>
        <taxon>Tracheophyta</taxon>
        <taxon>Spermatophyta</taxon>
        <taxon>Magnoliopsida</taxon>
        <taxon>eudicotyledons</taxon>
        <taxon>Gunneridae</taxon>
        <taxon>Pentapetalae</taxon>
        <taxon>rosids</taxon>
        <taxon>malvids</taxon>
        <taxon>Malvales</taxon>
        <taxon>Dipterocarpaceae</taxon>
        <taxon>Rubroshorea</taxon>
    </lineage>
</organism>
<dbReference type="PANTHER" id="PTHR34952">
    <property type="entry name" value="OS05G0113500 PROTEIN"/>
    <property type="match status" value="1"/>
</dbReference>
<dbReference type="PANTHER" id="PTHR34952:SF2">
    <property type="entry name" value="OS05G0113500 PROTEIN"/>
    <property type="match status" value="1"/>
</dbReference>
<feature type="region of interest" description="Disordered" evidence="1">
    <location>
        <begin position="22"/>
        <end position="66"/>
    </location>
</feature>
<keyword evidence="3" id="KW-1185">Reference proteome</keyword>
<sequence>MDLYCRDADDLSDIKRAILNGYLNEDDDDESDGNENSDVEEFYEELKEHETKPGPNCDASPKEDDEEFGSALRIIFGEESLFPIPLNLMSAMKGSREKQGILPKKLLTVTWAPDVYDPAPSIGTVQLARGMKQKKSKKNNNENNKKNGKKGQKGSNSSRGGGGGGGKDKKHLRRGGSSEQSDGVDEFEVGSPDPYCGSSFLKKSHTKMHYSVAEAL</sequence>
<accession>A0AAV5KZK6</accession>
<dbReference type="Proteomes" id="UP001054252">
    <property type="component" value="Unassembled WGS sequence"/>
</dbReference>
<protein>
    <submittedName>
        <fullName evidence="2">Uncharacterized protein</fullName>
    </submittedName>
</protein>
<proteinExistence type="predicted"/>
<comment type="caution">
    <text evidence="2">The sequence shown here is derived from an EMBL/GenBank/DDBJ whole genome shotgun (WGS) entry which is preliminary data.</text>
</comment>
<gene>
    <name evidence="2" type="ORF">SLEP1_g38906</name>
</gene>